<organism evidence="4 5">
    <name type="scientific">Candidatus Gottesmanbacteria bacterium RIFCSPHIGHO2_02_FULL_40_13</name>
    <dbReference type="NCBI Taxonomy" id="1798384"/>
    <lineage>
        <taxon>Bacteria</taxon>
        <taxon>Candidatus Gottesmaniibacteriota</taxon>
    </lineage>
</organism>
<protein>
    <recommendedName>
        <fullName evidence="3">Transglycosylase SLT domain-containing protein</fullName>
    </recommendedName>
</protein>
<keyword evidence="2" id="KW-1133">Transmembrane helix</keyword>
<evidence type="ECO:0000259" key="3">
    <source>
        <dbReference type="Pfam" id="PF01464"/>
    </source>
</evidence>
<feature type="compositionally biased region" description="Basic and acidic residues" evidence="1">
    <location>
        <begin position="91"/>
        <end position="101"/>
    </location>
</feature>
<keyword evidence="2" id="KW-0812">Transmembrane</keyword>
<dbReference type="InterPro" id="IPR008258">
    <property type="entry name" value="Transglycosylase_SLT_dom_1"/>
</dbReference>
<evidence type="ECO:0000313" key="5">
    <source>
        <dbReference type="Proteomes" id="UP000177092"/>
    </source>
</evidence>
<feature type="region of interest" description="Disordered" evidence="1">
    <location>
        <begin position="79"/>
        <end position="101"/>
    </location>
</feature>
<dbReference type="Pfam" id="PF01464">
    <property type="entry name" value="SLT"/>
    <property type="match status" value="1"/>
</dbReference>
<dbReference type="EMBL" id="MFJN01000006">
    <property type="protein sequence ID" value="OGG22292.1"/>
    <property type="molecule type" value="Genomic_DNA"/>
</dbReference>
<dbReference type="SUPFAM" id="SSF53955">
    <property type="entry name" value="Lysozyme-like"/>
    <property type="match status" value="1"/>
</dbReference>
<proteinExistence type="predicted"/>
<name>A0A1F6ACX7_9BACT</name>
<feature type="transmembrane region" description="Helical" evidence="2">
    <location>
        <begin position="30"/>
        <end position="50"/>
    </location>
</feature>
<feature type="domain" description="Transglycosylase SLT" evidence="3">
    <location>
        <begin position="110"/>
        <end position="213"/>
    </location>
</feature>
<reference evidence="4 5" key="1">
    <citation type="journal article" date="2016" name="Nat. Commun.">
        <title>Thousands of microbial genomes shed light on interconnected biogeochemical processes in an aquifer system.</title>
        <authorList>
            <person name="Anantharaman K."/>
            <person name="Brown C.T."/>
            <person name="Hug L.A."/>
            <person name="Sharon I."/>
            <person name="Castelle C.J."/>
            <person name="Probst A.J."/>
            <person name="Thomas B.C."/>
            <person name="Singh A."/>
            <person name="Wilkins M.J."/>
            <person name="Karaoz U."/>
            <person name="Brodie E.L."/>
            <person name="Williams K.H."/>
            <person name="Hubbard S.S."/>
            <person name="Banfield J.F."/>
        </authorList>
    </citation>
    <scope>NUCLEOTIDE SEQUENCE [LARGE SCALE GENOMIC DNA]</scope>
</reference>
<dbReference type="Proteomes" id="UP000177092">
    <property type="component" value="Unassembled WGS sequence"/>
</dbReference>
<accession>A0A1F6ACX7</accession>
<dbReference type="InterPro" id="IPR023346">
    <property type="entry name" value="Lysozyme-like_dom_sf"/>
</dbReference>
<comment type="caution">
    <text evidence="4">The sequence shown here is derived from an EMBL/GenBank/DDBJ whole genome shotgun (WGS) entry which is preliminary data.</text>
</comment>
<keyword evidence="2" id="KW-0472">Membrane</keyword>
<dbReference type="Gene3D" id="1.10.530.10">
    <property type="match status" value="1"/>
</dbReference>
<evidence type="ECO:0000313" key="4">
    <source>
        <dbReference type="EMBL" id="OGG22292.1"/>
    </source>
</evidence>
<dbReference type="AlphaFoldDB" id="A0A1F6ACX7"/>
<evidence type="ECO:0000256" key="1">
    <source>
        <dbReference type="SAM" id="MobiDB-lite"/>
    </source>
</evidence>
<evidence type="ECO:0000256" key="2">
    <source>
        <dbReference type="SAM" id="Phobius"/>
    </source>
</evidence>
<sequence length="229" mass="25933">MVRNPEEQSDEGDESIYGELTKAQNNMIKIIYSIFISLIMLAFSMILPVAKSWASDYKTIELSEIKELAQVKTEDLASSKLLPVPTPSPQEEEKAPKDRRSWTKSEFSKLIAETASKYDLDPQLIYATIMTESRGNPKAYRFEPRLKDASLCLGQILTSTARLLGFRGEAKELYKPEICIDLIGKYHRTMLDRHGDLSTNQLAAAYNTGSPRKRPIAGYLRKFNGFLED</sequence>
<gene>
    <name evidence="4" type="ORF">A3D03_05905</name>
</gene>
<dbReference type="STRING" id="1798384.A3D03_05905"/>